<dbReference type="GO" id="GO:0009691">
    <property type="term" value="P:cytokinin biosynthetic process"/>
    <property type="evidence" value="ECO:0007669"/>
    <property type="project" value="UniProtKB-KW"/>
</dbReference>
<comment type="similarity">
    <text evidence="1">Belongs to the IPP transferase family.</text>
</comment>
<dbReference type="SUPFAM" id="SSF52540">
    <property type="entry name" value="P-loop containing nucleoside triphosphate hydrolases"/>
    <property type="match status" value="1"/>
</dbReference>
<dbReference type="FunFam" id="1.10.287.890:FF:000002">
    <property type="entry name" value="Adenylate isopentenyltransferase 5, chloroplastic"/>
    <property type="match status" value="1"/>
</dbReference>
<dbReference type="GO" id="GO:0006400">
    <property type="term" value="P:tRNA modification"/>
    <property type="evidence" value="ECO:0007669"/>
    <property type="project" value="TreeGrafter"/>
</dbReference>
<evidence type="ECO:0000256" key="3">
    <source>
        <dbReference type="ARBA" id="ARBA00022712"/>
    </source>
</evidence>
<keyword evidence="3" id="KW-0203">Cytokinin biosynthesis</keyword>
<dbReference type="GO" id="GO:0052381">
    <property type="term" value="F:tRNA dimethylallyltransferase activity"/>
    <property type="evidence" value="ECO:0007669"/>
    <property type="project" value="TreeGrafter"/>
</dbReference>
<dbReference type="InterPro" id="IPR039657">
    <property type="entry name" value="Dimethylallyltransferase"/>
</dbReference>
<evidence type="ECO:0000256" key="7">
    <source>
        <dbReference type="ARBA" id="ARBA00051744"/>
    </source>
</evidence>
<dbReference type="GO" id="GO:0052622">
    <property type="term" value="F:ATP/ADP dimethylallyltransferase activity"/>
    <property type="evidence" value="ECO:0007669"/>
    <property type="project" value="UniProtKB-EC"/>
</dbReference>
<evidence type="ECO:0000256" key="5">
    <source>
        <dbReference type="ARBA" id="ARBA00022840"/>
    </source>
</evidence>
<dbReference type="PANTHER" id="PTHR11088:SF59">
    <property type="entry name" value="ADENYLATE ISOPENTENYLTRANSFERASE"/>
    <property type="match status" value="1"/>
</dbReference>
<dbReference type="GO" id="GO:0005739">
    <property type="term" value="C:mitochondrion"/>
    <property type="evidence" value="ECO:0007669"/>
    <property type="project" value="TreeGrafter"/>
</dbReference>
<dbReference type="Gene3D" id="3.40.50.300">
    <property type="entry name" value="P-loop containing nucleotide triphosphate hydrolases"/>
    <property type="match status" value="1"/>
</dbReference>
<dbReference type="EC" id="2.5.1.112" evidence="10"/>
<evidence type="ECO:0000256" key="9">
    <source>
        <dbReference type="ARBA" id="ARBA00055191"/>
    </source>
</evidence>
<dbReference type="GO" id="GO:0009824">
    <property type="term" value="F:AMP dimethylallyltransferase activity"/>
    <property type="evidence" value="ECO:0007669"/>
    <property type="project" value="UniProtKB-ARBA"/>
</dbReference>
<evidence type="ECO:0000256" key="10">
    <source>
        <dbReference type="ARBA" id="ARBA00066838"/>
    </source>
</evidence>
<evidence type="ECO:0000256" key="6">
    <source>
        <dbReference type="ARBA" id="ARBA00022946"/>
    </source>
</evidence>
<dbReference type="EMBL" id="JAYWIO010000004">
    <property type="protein sequence ID" value="KAK7266779.1"/>
    <property type="molecule type" value="Genomic_DNA"/>
</dbReference>
<keyword evidence="5" id="KW-0067">ATP-binding</keyword>
<comment type="caution">
    <text evidence="11">The sequence shown here is derived from an EMBL/GenBank/DDBJ whole genome shotgun (WGS) entry which is preliminary data.</text>
</comment>
<dbReference type="Proteomes" id="UP001372338">
    <property type="component" value="Unassembled WGS sequence"/>
</dbReference>
<evidence type="ECO:0000256" key="1">
    <source>
        <dbReference type="ARBA" id="ARBA00005842"/>
    </source>
</evidence>
<keyword evidence="2" id="KW-0808">Transferase</keyword>
<proteinExistence type="inferred from homology"/>
<reference evidence="11 12" key="1">
    <citation type="submission" date="2024-01" db="EMBL/GenBank/DDBJ databases">
        <title>The genomes of 5 underutilized Papilionoideae crops provide insights into root nodulation and disease resistanc.</title>
        <authorList>
            <person name="Yuan L."/>
        </authorList>
    </citation>
    <scope>NUCLEOTIDE SEQUENCE [LARGE SCALE GENOMIC DNA]</scope>
    <source>
        <strain evidence="11">ZHUSHIDOU_FW_LH</strain>
        <tissue evidence="11">Leaf</tissue>
    </source>
</reference>
<evidence type="ECO:0000313" key="11">
    <source>
        <dbReference type="EMBL" id="KAK7266779.1"/>
    </source>
</evidence>
<evidence type="ECO:0000313" key="12">
    <source>
        <dbReference type="Proteomes" id="UP001372338"/>
    </source>
</evidence>
<dbReference type="Gene3D" id="1.10.287.890">
    <property type="entry name" value="Crystal structure of tRNA isopentenylpyrophosphate transferase (bh2366) domain"/>
    <property type="match status" value="1"/>
</dbReference>
<gene>
    <name evidence="11" type="ORF">RIF29_19434</name>
</gene>
<comment type="catalytic activity">
    <reaction evidence="8">
        <text>dimethylallyl diphosphate + ADP = N(6)-(dimethylallyl)adenosine 5'-diphosphate + diphosphate</text>
        <dbReference type="Rhea" id="RHEA:36327"/>
        <dbReference type="ChEBI" id="CHEBI:33019"/>
        <dbReference type="ChEBI" id="CHEBI:57623"/>
        <dbReference type="ChEBI" id="CHEBI:73533"/>
        <dbReference type="ChEBI" id="CHEBI:456216"/>
        <dbReference type="EC" id="2.5.1.112"/>
    </reaction>
</comment>
<dbReference type="InterPro" id="IPR027417">
    <property type="entry name" value="P-loop_NTPase"/>
</dbReference>
<name>A0AAN9F195_CROPI</name>
<keyword evidence="6" id="KW-0809">Transit peptide</keyword>
<dbReference type="GO" id="GO:0005524">
    <property type="term" value="F:ATP binding"/>
    <property type="evidence" value="ECO:0007669"/>
    <property type="project" value="UniProtKB-KW"/>
</dbReference>
<sequence length="304" mass="35102">MHRIEKIYLNDFVERIYNMAFPSATPVRKKKILFIMGSTGSGKTKLSINLGTKFPSEIVNSDKIQVYKGLDIVTNKIPEFERCGIPHHLLGIIDNPDYNFTVDDFCKHALASIDLILENGHLPIIVGGSNNYLKALVEDPKNYFYSKYECCFIWLHVSLPVLFQYLEKRVDEMVDAGFVDEIREAYVPGANYTNGIRRAIGVAEFDQYIQVEKEKHDEAYKEKMLQAAIKRTKENTIKLAEDQHRKIHKLNYELGWGMNIIDSTQVFEAILSEEVYADLYQEIVFKPSMNIVQRFLEESTQQTV</sequence>
<evidence type="ECO:0000256" key="2">
    <source>
        <dbReference type="ARBA" id="ARBA00022679"/>
    </source>
</evidence>
<evidence type="ECO:0000256" key="8">
    <source>
        <dbReference type="ARBA" id="ARBA00052386"/>
    </source>
</evidence>
<dbReference type="PANTHER" id="PTHR11088">
    <property type="entry name" value="TRNA DIMETHYLALLYLTRANSFERASE"/>
    <property type="match status" value="1"/>
</dbReference>
<comment type="function">
    <text evidence="9">Involved in cytokinin biosynthesis. Catalyzes the transfer of an isopentenyl group from dimethylallyl diphosphate (DMAPP) to ATP and ADP.</text>
</comment>
<protein>
    <recommendedName>
        <fullName evidence="10">adenylate dimethylallyltransferase (ADP/ATP-dependent)</fullName>
        <ecNumber evidence="10">2.5.1.112</ecNumber>
    </recommendedName>
</protein>
<evidence type="ECO:0000256" key="4">
    <source>
        <dbReference type="ARBA" id="ARBA00022741"/>
    </source>
</evidence>
<organism evidence="11 12">
    <name type="scientific">Crotalaria pallida</name>
    <name type="common">Smooth rattlebox</name>
    <name type="synonym">Crotalaria striata</name>
    <dbReference type="NCBI Taxonomy" id="3830"/>
    <lineage>
        <taxon>Eukaryota</taxon>
        <taxon>Viridiplantae</taxon>
        <taxon>Streptophyta</taxon>
        <taxon>Embryophyta</taxon>
        <taxon>Tracheophyta</taxon>
        <taxon>Spermatophyta</taxon>
        <taxon>Magnoliopsida</taxon>
        <taxon>eudicotyledons</taxon>
        <taxon>Gunneridae</taxon>
        <taxon>Pentapetalae</taxon>
        <taxon>rosids</taxon>
        <taxon>fabids</taxon>
        <taxon>Fabales</taxon>
        <taxon>Fabaceae</taxon>
        <taxon>Papilionoideae</taxon>
        <taxon>50 kb inversion clade</taxon>
        <taxon>genistoids sensu lato</taxon>
        <taxon>core genistoids</taxon>
        <taxon>Crotalarieae</taxon>
        <taxon>Crotalaria</taxon>
    </lineage>
</organism>
<keyword evidence="4" id="KW-0547">Nucleotide-binding</keyword>
<comment type="catalytic activity">
    <reaction evidence="7">
        <text>dimethylallyl diphosphate + ATP = N(6)-(dimethylallyl)adenosine 5'-triphosphate + diphosphate</text>
        <dbReference type="Rhea" id="RHEA:36331"/>
        <dbReference type="ChEBI" id="CHEBI:30616"/>
        <dbReference type="ChEBI" id="CHEBI:33019"/>
        <dbReference type="ChEBI" id="CHEBI:57623"/>
        <dbReference type="ChEBI" id="CHEBI:73532"/>
        <dbReference type="EC" id="2.5.1.112"/>
    </reaction>
</comment>
<dbReference type="AlphaFoldDB" id="A0AAN9F195"/>
<keyword evidence="12" id="KW-1185">Reference proteome</keyword>
<accession>A0AAN9F195</accession>
<dbReference type="Pfam" id="PF01715">
    <property type="entry name" value="IPPT"/>
    <property type="match status" value="2"/>
</dbReference>